<feature type="domain" description="HDOD" evidence="1">
    <location>
        <begin position="21"/>
        <end position="214"/>
    </location>
</feature>
<dbReference type="Gene3D" id="1.10.3210.10">
    <property type="entry name" value="Hypothetical protein af1432"/>
    <property type="match status" value="1"/>
</dbReference>
<proteinExistence type="predicted"/>
<organism evidence="2 3">
    <name type="scientific">Parasulfuritortus cantonensis</name>
    <dbReference type="NCBI Taxonomy" id="2528202"/>
    <lineage>
        <taxon>Bacteria</taxon>
        <taxon>Pseudomonadati</taxon>
        <taxon>Pseudomonadota</taxon>
        <taxon>Betaproteobacteria</taxon>
        <taxon>Nitrosomonadales</taxon>
        <taxon>Thiobacillaceae</taxon>
        <taxon>Parasulfuritortus</taxon>
    </lineage>
</organism>
<comment type="caution">
    <text evidence="2">The sequence shown here is derived from an EMBL/GenBank/DDBJ whole genome shotgun (WGS) entry which is preliminary data.</text>
</comment>
<dbReference type="Proteomes" id="UP000295443">
    <property type="component" value="Unassembled WGS sequence"/>
</dbReference>
<accession>A0A4R1BE38</accession>
<evidence type="ECO:0000259" key="1">
    <source>
        <dbReference type="PROSITE" id="PS51833"/>
    </source>
</evidence>
<dbReference type="PROSITE" id="PS51833">
    <property type="entry name" value="HDOD"/>
    <property type="match status" value="1"/>
</dbReference>
<keyword evidence="3" id="KW-1185">Reference proteome</keyword>
<name>A0A4R1BE38_9PROT</name>
<dbReference type="RefSeq" id="WP_131445960.1">
    <property type="nucleotide sequence ID" value="NZ_SJZB01000027.1"/>
</dbReference>
<dbReference type="AlphaFoldDB" id="A0A4R1BE38"/>
<evidence type="ECO:0000313" key="3">
    <source>
        <dbReference type="Proteomes" id="UP000295443"/>
    </source>
</evidence>
<reference evidence="2 3" key="1">
    <citation type="submission" date="2019-03" db="EMBL/GenBank/DDBJ databases">
        <title>Genome sequence of Thiobacillaceae bacterium LSR1, a sulfur-oxidizing bacterium isolated from freshwater sediment.</title>
        <authorList>
            <person name="Li S."/>
        </authorList>
    </citation>
    <scope>NUCLEOTIDE SEQUENCE [LARGE SCALE GENOMIC DNA]</scope>
    <source>
        <strain evidence="2 3">LSR1</strain>
    </source>
</reference>
<sequence>MTWHKWWGASQWAAYLEPLDPPVKQATKWALDELLANRGDLLAPKDLAGLMLEDPLFSLRLLKEANRRLPRHLARDITAPLGAVLALGTATYSQLLREAEVADENNAGFVVCEWRAVLAARIAHLFGSYHYDLDPDELALATLLANLAEIELWAFAPELPQAALDVLARGGAERSDQAQHQACGFDFRELTLLLCERWQLPTLIVQLIRGDQSLRARLARLAVDTARHLGNGPDDPALPHDVAEAAHLTGASLATVVQSLPILGSSEKAVLLAAAEACQGNAGNAPTGPR</sequence>
<dbReference type="EMBL" id="SJZB01000027">
    <property type="protein sequence ID" value="TCJ15333.1"/>
    <property type="molecule type" value="Genomic_DNA"/>
</dbReference>
<dbReference type="Pfam" id="PF08668">
    <property type="entry name" value="HDOD"/>
    <property type="match status" value="1"/>
</dbReference>
<dbReference type="SUPFAM" id="SSF109604">
    <property type="entry name" value="HD-domain/PDEase-like"/>
    <property type="match status" value="1"/>
</dbReference>
<gene>
    <name evidence="2" type="ORF">EZJ19_06870</name>
</gene>
<evidence type="ECO:0000313" key="2">
    <source>
        <dbReference type="EMBL" id="TCJ15333.1"/>
    </source>
</evidence>
<dbReference type="OrthoDB" id="9126875at2"/>
<dbReference type="InterPro" id="IPR013976">
    <property type="entry name" value="HDOD"/>
</dbReference>
<protein>
    <submittedName>
        <fullName evidence="2">HDOD domain-containing protein</fullName>
    </submittedName>
</protein>